<keyword evidence="1" id="KW-0479">Metal-binding</keyword>
<dbReference type="GO" id="GO:0008270">
    <property type="term" value="F:zinc ion binding"/>
    <property type="evidence" value="ECO:0007669"/>
    <property type="project" value="UniProtKB-KW"/>
</dbReference>
<dbReference type="OrthoDB" id="10064469at2759"/>
<evidence type="ECO:0000313" key="6">
    <source>
        <dbReference type="EMBL" id="VDK63426.1"/>
    </source>
</evidence>
<dbReference type="AlphaFoldDB" id="A0A0M3KCN4"/>
<evidence type="ECO:0000259" key="5">
    <source>
        <dbReference type="Pfam" id="PF04500"/>
    </source>
</evidence>
<dbReference type="Pfam" id="PF04500">
    <property type="entry name" value="FLYWCH"/>
    <property type="match status" value="1"/>
</dbReference>
<accession>A0A0M3KCN4</accession>
<evidence type="ECO:0000313" key="7">
    <source>
        <dbReference type="Proteomes" id="UP000267096"/>
    </source>
</evidence>
<reference evidence="6 7" key="2">
    <citation type="submission" date="2018-11" db="EMBL/GenBank/DDBJ databases">
        <authorList>
            <consortium name="Pathogen Informatics"/>
        </authorList>
    </citation>
    <scope>NUCLEOTIDE SEQUENCE [LARGE SCALE GENOMIC DNA]</scope>
</reference>
<evidence type="ECO:0000256" key="2">
    <source>
        <dbReference type="ARBA" id="ARBA00022771"/>
    </source>
</evidence>
<dbReference type="Proteomes" id="UP000267096">
    <property type="component" value="Unassembled WGS sequence"/>
</dbReference>
<feature type="compositionally biased region" description="Basic residues" evidence="4">
    <location>
        <begin position="136"/>
        <end position="146"/>
    </location>
</feature>
<feature type="compositionally biased region" description="Polar residues" evidence="4">
    <location>
        <begin position="147"/>
        <end position="157"/>
    </location>
</feature>
<dbReference type="InterPro" id="IPR007588">
    <property type="entry name" value="Znf_FLYWCH"/>
</dbReference>
<gene>
    <name evidence="6" type="ORF">ASIM_LOCUS18132</name>
</gene>
<keyword evidence="3" id="KW-0862">Zinc</keyword>
<evidence type="ECO:0000256" key="1">
    <source>
        <dbReference type="ARBA" id="ARBA00022723"/>
    </source>
</evidence>
<proteinExistence type="predicted"/>
<feature type="domain" description="FLYWCH-type" evidence="5">
    <location>
        <begin position="16"/>
        <end position="75"/>
    </location>
</feature>
<evidence type="ECO:0000256" key="3">
    <source>
        <dbReference type="ARBA" id="ARBA00022833"/>
    </source>
</evidence>
<feature type="region of interest" description="Disordered" evidence="4">
    <location>
        <begin position="136"/>
        <end position="173"/>
    </location>
</feature>
<dbReference type="WBParaSite" id="ASIM_0001873501-mRNA-1">
    <property type="protein sequence ID" value="ASIM_0001873501-mRNA-1"/>
    <property type="gene ID" value="ASIM_0001873501"/>
</dbReference>
<sequence length="173" mass="19806">MIKVLREWGTLVTPQYVTSQCGAQKLLIDGYSFICHRVNGPRTYWRCDWCQKSKCKATVATEGGETYLKDVPHNHPRSKNVPPNRRISALLKEAVMNSDEPISDIVRRVLHEHRFDPDTHLPTTIDTMCRSMQRFRAKIRSQKRKQSVANTPGSTQHPQQAQPQPQPQQAPPP</sequence>
<keyword evidence="2" id="KW-0863">Zinc-finger</keyword>
<feature type="compositionally biased region" description="Pro residues" evidence="4">
    <location>
        <begin position="164"/>
        <end position="173"/>
    </location>
</feature>
<evidence type="ECO:0000313" key="8">
    <source>
        <dbReference type="WBParaSite" id="ASIM_0001873501-mRNA-1"/>
    </source>
</evidence>
<reference evidence="8" key="1">
    <citation type="submission" date="2017-02" db="UniProtKB">
        <authorList>
            <consortium name="WormBaseParasite"/>
        </authorList>
    </citation>
    <scope>IDENTIFICATION</scope>
</reference>
<keyword evidence="7" id="KW-1185">Reference proteome</keyword>
<name>A0A0M3KCN4_ANISI</name>
<dbReference type="Gene3D" id="2.20.25.240">
    <property type="match status" value="1"/>
</dbReference>
<protein>
    <submittedName>
        <fullName evidence="8">FLYWCH-type domain-containing protein</fullName>
    </submittedName>
</protein>
<evidence type="ECO:0000256" key="4">
    <source>
        <dbReference type="SAM" id="MobiDB-lite"/>
    </source>
</evidence>
<dbReference type="EMBL" id="UYRR01035076">
    <property type="protein sequence ID" value="VDK63426.1"/>
    <property type="molecule type" value="Genomic_DNA"/>
</dbReference>
<organism evidence="8">
    <name type="scientific">Anisakis simplex</name>
    <name type="common">Herring worm</name>
    <dbReference type="NCBI Taxonomy" id="6269"/>
    <lineage>
        <taxon>Eukaryota</taxon>
        <taxon>Metazoa</taxon>
        <taxon>Ecdysozoa</taxon>
        <taxon>Nematoda</taxon>
        <taxon>Chromadorea</taxon>
        <taxon>Rhabditida</taxon>
        <taxon>Spirurina</taxon>
        <taxon>Ascaridomorpha</taxon>
        <taxon>Ascaridoidea</taxon>
        <taxon>Anisakidae</taxon>
        <taxon>Anisakis</taxon>
        <taxon>Anisakis simplex complex</taxon>
    </lineage>
</organism>